<dbReference type="InterPro" id="IPR029045">
    <property type="entry name" value="ClpP/crotonase-like_dom_sf"/>
</dbReference>
<keyword evidence="3" id="KW-0443">Lipid metabolism</keyword>
<evidence type="ECO:0000313" key="9">
    <source>
        <dbReference type="Proteomes" id="UP001500603"/>
    </source>
</evidence>
<comment type="catalytic activity">
    <reaction evidence="4">
        <text>a (3S)-3-hydroxyacyl-CoA = a (2E)-enoyl-CoA + H2O</text>
        <dbReference type="Rhea" id="RHEA:16105"/>
        <dbReference type="ChEBI" id="CHEBI:15377"/>
        <dbReference type="ChEBI" id="CHEBI:57318"/>
        <dbReference type="ChEBI" id="CHEBI:58856"/>
        <dbReference type="EC" id="4.2.1.17"/>
    </reaction>
</comment>
<dbReference type="Gene3D" id="1.10.12.10">
    <property type="entry name" value="Lyase 2-enoyl-coa Hydratase, Chain A, domain 2"/>
    <property type="match status" value="1"/>
</dbReference>
<reference evidence="9" key="1">
    <citation type="journal article" date="2019" name="Int. J. Syst. Evol. Microbiol.">
        <title>The Global Catalogue of Microorganisms (GCM) 10K type strain sequencing project: providing services to taxonomists for standard genome sequencing and annotation.</title>
        <authorList>
            <consortium name="The Broad Institute Genomics Platform"/>
            <consortium name="The Broad Institute Genome Sequencing Center for Infectious Disease"/>
            <person name="Wu L."/>
            <person name="Ma J."/>
        </authorList>
    </citation>
    <scope>NUCLEOTIDE SEQUENCE [LARGE SCALE GENOMIC DNA]</scope>
    <source>
        <strain evidence="9">JCM 18298</strain>
    </source>
</reference>
<evidence type="ECO:0000256" key="4">
    <source>
        <dbReference type="ARBA" id="ARBA00023709"/>
    </source>
</evidence>
<feature type="region of interest" description="Disordered" evidence="7">
    <location>
        <begin position="283"/>
        <end position="302"/>
    </location>
</feature>
<keyword evidence="3" id="KW-0276">Fatty acid metabolism</keyword>
<protein>
    <submittedName>
        <fullName evidence="8">Enoyl-CoA hydratase-related protein</fullName>
    </submittedName>
</protein>
<dbReference type="InterPro" id="IPR014748">
    <property type="entry name" value="Enoyl-CoA_hydra_C"/>
</dbReference>
<dbReference type="PANTHER" id="PTHR43459:SF1">
    <property type="entry name" value="EG:BACN32G11.4 PROTEIN"/>
    <property type="match status" value="1"/>
</dbReference>
<dbReference type="Gene3D" id="3.90.226.10">
    <property type="entry name" value="2-enoyl-CoA Hydratase, Chain A, domain 1"/>
    <property type="match status" value="1"/>
</dbReference>
<dbReference type="PANTHER" id="PTHR43459">
    <property type="entry name" value="ENOYL-COA HYDRATASE"/>
    <property type="match status" value="1"/>
</dbReference>
<evidence type="ECO:0000256" key="7">
    <source>
        <dbReference type="SAM" id="MobiDB-lite"/>
    </source>
</evidence>
<comment type="similarity">
    <text evidence="2 6">Belongs to the enoyl-CoA hydratase/isomerase family.</text>
</comment>
<evidence type="ECO:0000256" key="6">
    <source>
        <dbReference type="RuleBase" id="RU003707"/>
    </source>
</evidence>
<organism evidence="8 9">
    <name type="scientific">Nocardia callitridis</name>
    <dbReference type="NCBI Taxonomy" id="648753"/>
    <lineage>
        <taxon>Bacteria</taxon>
        <taxon>Bacillati</taxon>
        <taxon>Actinomycetota</taxon>
        <taxon>Actinomycetes</taxon>
        <taxon>Mycobacteriales</taxon>
        <taxon>Nocardiaceae</taxon>
        <taxon>Nocardia</taxon>
    </lineage>
</organism>
<name>A0ABP9K901_9NOCA</name>
<evidence type="ECO:0000256" key="5">
    <source>
        <dbReference type="ARBA" id="ARBA00023717"/>
    </source>
</evidence>
<dbReference type="InterPro" id="IPR001753">
    <property type="entry name" value="Enoyl-CoA_hydra/iso"/>
</dbReference>
<keyword evidence="9" id="KW-1185">Reference proteome</keyword>
<dbReference type="Proteomes" id="UP001500603">
    <property type="component" value="Unassembled WGS sequence"/>
</dbReference>
<accession>A0ABP9K901</accession>
<dbReference type="PROSITE" id="PS00166">
    <property type="entry name" value="ENOYL_COA_HYDRATASE"/>
    <property type="match status" value="1"/>
</dbReference>
<evidence type="ECO:0000256" key="1">
    <source>
        <dbReference type="ARBA" id="ARBA00002994"/>
    </source>
</evidence>
<comment type="caution">
    <text evidence="8">The sequence shown here is derived from an EMBL/GenBank/DDBJ whole genome shotgun (WGS) entry which is preliminary data.</text>
</comment>
<comment type="catalytic activity">
    <reaction evidence="5">
        <text>a 4-saturated-(3S)-3-hydroxyacyl-CoA = a (3E)-enoyl-CoA + H2O</text>
        <dbReference type="Rhea" id="RHEA:20724"/>
        <dbReference type="ChEBI" id="CHEBI:15377"/>
        <dbReference type="ChEBI" id="CHEBI:58521"/>
        <dbReference type="ChEBI" id="CHEBI:137480"/>
        <dbReference type="EC" id="4.2.1.17"/>
    </reaction>
</comment>
<evidence type="ECO:0000313" key="8">
    <source>
        <dbReference type="EMBL" id="GAA5052178.1"/>
    </source>
</evidence>
<proteinExistence type="inferred from homology"/>
<dbReference type="SUPFAM" id="SSF52096">
    <property type="entry name" value="ClpP/crotonase"/>
    <property type="match status" value="1"/>
</dbReference>
<dbReference type="Pfam" id="PF00378">
    <property type="entry name" value="ECH_1"/>
    <property type="match status" value="1"/>
</dbReference>
<evidence type="ECO:0000256" key="2">
    <source>
        <dbReference type="ARBA" id="ARBA00005254"/>
    </source>
</evidence>
<gene>
    <name evidence="8" type="ORF">GCM10023318_24480</name>
</gene>
<evidence type="ECO:0000256" key="3">
    <source>
        <dbReference type="ARBA" id="ARBA00022832"/>
    </source>
</evidence>
<dbReference type="EMBL" id="BAABJM010000002">
    <property type="protein sequence ID" value="GAA5052178.1"/>
    <property type="molecule type" value="Genomic_DNA"/>
</dbReference>
<sequence length="302" mass="31563">MSPRGFAETWWEQCGFASTDYGPWVAVVNAGPVLLSADVDGVRTLTLNRPHRKNAIDPELWAALRVALRAAGEDRSVRALVLTGAGGAFCSGADIAIPDPTHPAYKMRALTDTALLLHELPIPTVAKVSGVAVGAGWNLALGCDLVVATPESTFSQIFVRRGLSLDLGGSWLLPKLVGLQQAKRLALLAESIDAAEAHALHLVTWVVAAEGIDGFVADLGVRLASGAPIALAQTKALLNEGADHTLREALAAEARAQATNFATSDSAEAFAAFAGKRPPEFRGAWAVPRRGPSADPARGTGE</sequence>
<comment type="function">
    <text evidence="1">Could possibly oxidize fatty acids using specific components.</text>
</comment>
<dbReference type="InterPro" id="IPR018376">
    <property type="entry name" value="Enoyl-CoA_hyd/isom_CS"/>
</dbReference>
<dbReference type="CDD" id="cd06558">
    <property type="entry name" value="crotonase-like"/>
    <property type="match status" value="1"/>
</dbReference>